<accession>A0ABZ3FKS7</accession>
<dbReference type="InterPro" id="IPR016040">
    <property type="entry name" value="NAD(P)-bd_dom"/>
</dbReference>
<keyword evidence="4 6" id="KW-1133">Transmembrane helix</keyword>
<evidence type="ECO:0000313" key="9">
    <source>
        <dbReference type="Proteomes" id="UP001442841"/>
    </source>
</evidence>
<evidence type="ECO:0000256" key="1">
    <source>
        <dbReference type="ARBA" id="ARBA00004141"/>
    </source>
</evidence>
<feature type="transmembrane region" description="Helical" evidence="6">
    <location>
        <begin position="440"/>
        <end position="461"/>
    </location>
</feature>
<dbReference type="Gene3D" id="3.40.50.720">
    <property type="entry name" value="NAD(P)-binding Rossmann-like Domain"/>
    <property type="match status" value="1"/>
</dbReference>
<feature type="transmembrane region" description="Helical" evidence="6">
    <location>
        <begin position="350"/>
        <end position="372"/>
    </location>
</feature>
<dbReference type="PANTHER" id="PTHR10057">
    <property type="entry name" value="PERIPHERAL-TYPE BENZODIAZEPINE RECEPTOR"/>
    <property type="match status" value="1"/>
</dbReference>
<dbReference type="SUPFAM" id="SSF51735">
    <property type="entry name" value="NAD(P)-binding Rossmann-fold domains"/>
    <property type="match status" value="1"/>
</dbReference>
<dbReference type="InterPro" id="IPR036291">
    <property type="entry name" value="NAD(P)-bd_dom_sf"/>
</dbReference>
<dbReference type="CDD" id="cd15904">
    <property type="entry name" value="TSPO_MBR"/>
    <property type="match status" value="1"/>
</dbReference>
<name>A0ABZ3FKS7_9ACTN</name>
<keyword evidence="9" id="KW-1185">Reference proteome</keyword>
<comment type="subcellular location">
    <subcellularLocation>
        <location evidence="1">Membrane</location>
        <topology evidence="1">Multi-pass membrane protein</topology>
    </subcellularLocation>
</comment>
<feature type="domain" description="NAD(P)-binding" evidence="7">
    <location>
        <begin position="10"/>
        <end position="122"/>
    </location>
</feature>
<evidence type="ECO:0000259" key="7">
    <source>
        <dbReference type="Pfam" id="PF13460"/>
    </source>
</evidence>
<feature type="transmembrane region" description="Helical" evidence="6">
    <location>
        <begin position="384"/>
        <end position="404"/>
    </location>
</feature>
<evidence type="ECO:0000256" key="3">
    <source>
        <dbReference type="ARBA" id="ARBA00022692"/>
    </source>
</evidence>
<dbReference type="Pfam" id="PF03073">
    <property type="entry name" value="TspO_MBR"/>
    <property type="match status" value="1"/>
</dbReference>
<dbReference type="RefSeq" id="WP_425307688.1">
    <property type="nucleotide sequence ID" value="NZ_CP154795.1"/>
</dbReference>
<dbReference type="EMBL" id="CP154795">
    <property type="protein sequence ID" value="XAN06255.1"/>
    <property type="molecule type" value="Genomic_DNA"/>
</dbReference>
<proteinExistence type="inferred from homology"/>
<reference evidence="8 9" key="1">
    <citation type="submission" date="2024-04" db="EMBL/GenBank/DDBJ databases">
        <title>Isolation of an actinomycete strain from pig manure.</title>
        <authorList>
            <person name="Gong T."/>
            <person name="Yu Z."/>
            <person name="An M."/>
            <person name="Wei C."/>
            <person name="Yang W."/>
            <person name="Liu L."/>
        </authorList>
    </citation>
    <scope>NUCLEOTIDE SEQUENCE [LARGE SCALE GENOMIC DNA]</scope>
    <source>
        <strain evidence="8 9">ZF39</strain>
    </source>
</reference>
<dbReference type="PANTHER" id="PTHR10057:SF0">
    <property type="entry name" value="TRANSLOCATOR PROTEIN"/>
    <property type="match status" value="1"/>
</dbReference>
<dbReference type="Pfam" id="PF13460">
    <property type="entry name" value="NAD_binding_10"/>
    <property type="match status" value="1"/>
</dbReference>
<keyword evidence="3 6" id="KW-0812">Transmembrane</keyword>
<keyword evidence="5 6" id="KW-0472">Membrane</keyword>
<protein>
    <submittedName>
        <fullName evidence="8">Tryptophan-rich sensory protein</fullName>
    </submittedName>
</protein>
<dbReference type="InterPro" id="IPR038330">
    <property type="entry name" value="TspO/MBR-related_sf"/>
</dbReference>
<evidence type="ECO:0000256" key="2">
    <source>
        <dbReference type="ARBA" id="ARBA00007524"/>
    </source>
</evidence>
<organism evidence="8 9">
    <name type="scientific">Ammonicoccus fulvus</name>
    <dbReference type="NCBI Taxonomy" id="3138240"/>
    <lineage>
        <taxon>Bacteria</taxon>
        <taxon>Bacillati</taxon>
        <taxon>Actinomycetota</taxon>
        <taxon>Actinomycetes</taxon>
        <taxon>Propionibacteriales</taxon>
        <taxon>Propionibacteriaceae</taxon>
        <taxon>Ammonicoccus</taxon>
    </lineage>
</organism>
<evidence type="ECO:0000256" key="5">
    <source>
        <dbReference type="ARBA" id="ARBA00023136"/>
    </source>
</evidence>
<sequence>MSSRLALVTGATGYVGSQLVPILLENGWRVRVLSRSREKLEKLPWADRVEVVLGNADVQEDVARALAGADVAWYLLHSMGEGGDLLEQERQLASLFGAEAARAGVGRLVYLGGLHPEGELSEHLRSRVEVGEVLMASGVPTAVLQAGVVIGEGSTSFRMLRHLSERLPGAIAPSWITNRIQPIAVADLMHYLVAAAELPDEVNRTFDIGGSDVVRYCDMMKRYAEVVGLGPRLVITAPVTTPDPAAHWIGLVTPVGAGVARPLIGSLLHDTIVKERDLDDLVGPPPGGHTGFDDAVRAAVAGTDTRRWRRMLARTAAGVAATAVLGSIATTPNSRWYRRLRKPSFQPPAAAFPLVWTLLYADIAVISALVLADLGEEGRQEEQRAYAIALAVNLALNAGWSWVFFRGHRLGPATIVAALLAVSSADLARRAAKVSPQRGVLLAPYAAWTGFATVLTAAIAARNPGTVRR</sequence>
<evidence type="ECO:0000313" key="8">
    <source>
        <dbReference type="EMBL" id="XAN06255.1"/>
    </source>
</evidence>
<comment type="similarity">
    <text evidence="2">Belongs to the TspO/BZRP family.</text>
</comment>
<dbReference type="InterPro" id="IPR004307">
    <property type="entry name" value="TspO_MBR"/>
</dbReference>
<dbReference type="Proteomes" id="UP001442841">
    <property type="component" value="Chromosome"/>
</dbReference>
<gene>
    <name evidence="8" type="ORF">AADG42_02675</name>
</gene>
<feature type="transmembrane region" description="Helical" evidence="6">
    <location>
        <begin position="311"/>
        <end position="330"/>
    </location>
</feature>
<evidence type="ECO:0000256" key="4">
    <source>
        <dbReference type="ARBA" id="ARBA00022989"/>
    </source>
</evidence>
<dbReference type="Gene3D" id="1.20.1260.100">
    <property type="entry name" value="TspO/MBR protein"/>
    <property type="match status" value="1"/>
</dbReference>
<evidence type="ECO:0000256" key="6">
    <source>
        <dbReference type="SAM" id="Phobius"/>
    </source>
</evidence>